<dbReference type="PANTHER" id="PTHR34611:SF2">
    <property type="entry name" value="INACTIVE RECOMBINATION-PROMOTING NUCLEASE-LIKE PROTEIN RPNE-RELATED"/>
    <property type="match status" value="1"/>
</dbReference>
<dbReference type="PANTHER" id="PTHR34611">
    <property type="match status" value="1"/>
</dbReference>
<evidence type="ECO:0000256" key="1">
    <source>
        <dbReference type="ARBA" id="ARBA00009787"/>
    </source>
</evidence>
<feature type="domain" description="Transposase (putative) YhgA-like" evidence="2">
    <location>
        <begin position="5"/>
        <end position="206"/>
    </location>
</feature>
<protein>
    <submittedName>
        <fullName evidence="3">Recombination-promoting nuclease</fullName>
    </submittedName>
</protein>
<evidence type="ECO:0000313" key="3">
    <source>
        <dbReference type="EMBL" id="QTA78686.1"/>
    </source>
</evidence>
<proteinExistence type="inferred from homology"/>
<dbReference type="KEGG" id="dli:dnl_09160"/>
<dbReference type="Pfam" id="PF04754">
    <property type="entry name" value="Transposase_31"/>
    <property type="match status" value="1"/>
</dbReference>
<dbReference type="NCBIfam" id="TIGR01784">
    <property type="entry name" value="T_den_put_tspse"/>
    <property type="match status" value="1"/>
</dbReference>
<organism evidence="3 4">
    <name type="scientific">Desulfonema limicola</name>
    <dbReference type="NCBI Taxonomy" id="45656"/>
    <lineage>
        <taxon>Bacteria</taxon>
        <taxon>Pseudomonadati</taxon>
        <taxon>Thermodesulfobacteriota</taxon>
        <taxon>Desulfobacteria</taxon>
        <taxon>Desulfobacterales</taxon>
        <taxon>Desulfococcaceae</taxon>
        <taxon>Desulfonema</taxon>
    </lineage>
</organism>
<sequence length="330" mass="38831">MEISNPHDKLIREVASDKPFAADILQNYLPEDVVKLIDLNTLEISKDSFIEKELKDYYSDLLYKINLADKPGYVYLLFEHKSYKDRLAPLQVLEYMPKIWRLHLKQHKKEPLPVIIPMFLYHGQSKWKDTRFSDLMDESASLLSAYVPDFEYVMLDLTQYSDAEIKGDVLSRVVMLLFKHISDPDIIEKLPAIFSLMQEIIETENGLRYLEAILRYVISTLNMSDEQIKSVVKTSISKEKGDIIMTTIERWKNEAIMTAMERWKSEAMKDAERLIQIEAIKMGLSIKFKDQYQKFMNIIDKVEDIDRLKKIKQAVKIVKDEYEFLKLIEQ</sequence>
<dbReference type="InterPro" id="IPR010106">
    <property type="entry name" value="RpnA"/>
</dbReference>
<dbReference type="AlphaFoldDB" id="A0A975GEX5"/>
<reference evidence="3" key="1">
    <citation type="journal article" date="2021" name="Microb. Physiol.">
        <title>Proteogenomic Insights into the Physiology of Marine, Sulfate-Reducing, Filamentous Desulfonema limicola and Desulfonema magnum.</title>
        <authorList>
            <person name="Schnaars V."/>
            <person name="Wohlbrand L."/>
            <person name="Scheve S."/>
            <person name="Hinrichs C."/>
            <person name="Reinhardt R."/>
            <person name="Rabus R."/>
        </authorList>
    </citation>
    <scope>NUCLEOTIDE SEQUENCE</scope>
    <source>
        <strain evidence="3">5ac10</strain>
    </source>
</reference>
<keyword evidence="4" id="KW-1185">Reference proteome</keyword>
<comment type="similarity">
    <text evidence="1">Belongs to the Rpn/YhgA-like nuclease family.</text>
</comment>
<dbReference type="GO" id="GO:0006310">
    <property type="term" value="P:DNA recombination"/>
    <property type="evidence" value="ECO:0007669"/>
    <property type="project" value="TreeGrafter"/>
</dbReference>
<dbReference type="GO" id="GO:1990238">
    <property type="term" value="F:double-stranded DNA endonuclease activity"/>
    <property type="evidence" value="ECO:0007669"/>
    <property type="project" value="TreeGrafter"/>
</dbReference>
<evidence type="ECO:0000313" key="4">
    <source>
        <dbReference type="Proteomes" id="UP000663720"/>
    </source>
</evidence>
<accession>A0A975GEX5</accession>
<name>A0A975GEX5_9BACT</name>
<dbReference type="RefSeq" id="WP_207690515.1">
    <property type="nucleotide sequence ID" value="NZ_CP061799.1"/>
</dbReference>
<dbReference type="InterPro" id="IPR051699">
    <property type="entry name" value="Rpn/YhgA-like_nuclease"/>
</dbReference>
<evidence type="ECO:0000259" key="2">
    <source>
        <dbReference type="Pfam" id="PF04754"/>
    </source>
</evidence>
<dbReference type="InterPro" id="IPR006842">
    <property type="entry name" value="Transposase_31"/>
</dbReference>
<dbReference type="EMBL" id="CP061799">
    <property type="protein sequence ID" value="QTA78686.1"/>
    <property type="molecule type" value="Genomic_DNA"/>
</dbReference>
<dbReference type="Proteomes" id="UP000663720">
    <property type="component" value="Chromosome"/>
</dbReference>
<gene>
    <name evidence="3" type="primary">rpnD</name>
    <name evidence="3" type="ORF">dnl_09160</name>
</gene>